<feature type="compositionally biased region" description="Low complexity" evidence="2">
    <location>
        <begin position="215"/>
        <end position="255"/>
    </location>
</feature>
<dbReference type="InterPro" id="IPR009009">
    <property type="entry name" value="RlpA-like_DPBB"/>
</dbReference>
<dbReference type="CDD" id="cd22191">
    <property type="entry name" value="DPBB_RlpA_EXP_N-like"/>
    <property type="match status" value="1"/>
</dbReference>
<evidence type="ECO:0000313" key="5">
    <source>
        <dbReference type="EMBL" id="EPB82854.1"/>
    </source>
</evidence>
<dbReference type="PANTHER" id="PTHR31836:SF21">
    <property type="entry name" value="EXPANSIN-LIKE PROTEIN 7"/>
    <property type="match status" value="1"/>
</dbReference>
<dbReference type="InterPro" id="IPR036908">
    <property type="entry name" value="RlpA-like_sf"/>
</dbReference>
<keyword evidence="1 3" id="KW-0732">Signal</keyword>
<dbReference type="OrthoDB" id="406505at2759"/>
<gene>
    <name evidence="5" type="ORF">HMPREF1544_10421</name>
</gene>
<dbReference type="EMBL" id="KE124096">
    <property type="protein sequence ID" value="EPB82854.1"/>
    <property type="molecule type" value="Genomic_DNA"/>
</dbReference>
<evidence type="ECO:0000256" key="2">
    <source>
        <dbReference type="SAM" id="MobiDB-lite"/>
    </source>
</evidence>
<feature type="region of interest" description="Disordered" evidence="2">
    <location>
        <begin position="147"/>
        <end position="301"/>
    </location>
</feature>
<evidence type="ECO:0000313" key="6">
    <source>
        <dbReference type="Proteomes" id="UP000014254"/>
    </source>
</evidence>
<reference evidence="6" key="1">
    <citation type="submission" date="2013-05" db="EMBL/GenBank/DDBJ databases">
        <title>The Genome sequence of Mucor circinelloides f. circinelloides 1006PhL.</title>
        <authorList>
            <consortium name="The Broad Institute Genomics Platform"/>
            <person name="Cuomo C."/>
            <person name="Earl A."/>
            <person name="Findley K."/>
            <person name="Lee S.C."/>
            <person name="Walker B."/>
            <person name="Young S."/>
            <person name="Zeng Q."/>
            <person name="Gargeya S."/>
            <person name="Fitzgerald M."/>
            <person name="Haas B."/>
            <person name="Abouelleil A."/>
            <person name="Allen A.W."/>
            <person name="Alvarado L."/>
            <person name="Arachchi H.M."/>
            <person name="Berlin A.M."/>
            <person name="Chapman S.B."/>
            <person name="Gainer-Dewar J."/>
            <person name="Goldberg J."/>
            <person name="Griggs A."/>
            <person name="Gujja S."/>
            <person name="Hansen M."/>
            <person name="Howarth C."/>
            <person name="Imamovic A."/>
            <person name="Ireland A."/>
            <person name="Larimer J."/>
            <person name="McCowan C."/>
            <person name="Murphy C."/>
            <person name="Pearson M."/>
            <person name="Poon T.W."/>
            <person name="Priest M."/>
            <person name="Roberts A."/>
            <person name="Saif S."/>
            <person name="Shea T."/>
            <person name="Sisk P."/>
            <person name="Sykes S."/>
            <person name="Wortman J."/>
            <person name="Nusbaum C."/>
            <person name="Birren B."/>
        </authorList>
    </citation>
    <scope>NUCLEOTIDE SEQUENCE [LARGE SCALE GENOMIC DNA]</scope>
    <source>
        <strain evidence="6">1006PhL</strain>
    </source>
</reference>
<dbReference type="Proteomes" id="UP000014254">
    <property type="component" value="Unassembled WGS sequence"/>
</dbReference>
<accession>S2IZX6</accession>
<dbReference type="InParanoid" id="S2IZX6"/>
<dbReference type="SUPFAM" id="SSF50685">
    <property type="entry name" value="Barwin-like endoglucanases"/>
    <property type="match status" value="1"/>
</dbReference>
<dbReference type="OMA" id="GSIKWAN"/>
<organism evidence="5 6">
    <name type="scientific">Mucor circinelloides f. circinelloides (strain 1006PhL)</name>
    <name type="common">Mucormycosis agent</name>
    <name type="synonym">Calyptromyces circinelloides</name>
    <dbReference type="NCBI Taxonomy" id="1220926"/>
    <lineage>
        <taxon>Eukaryota</taxon>
        <taxon>Fungi</taxon>
        <taxon>Fungi incertae sedis</taxon>
        <taxon>Mucoromycota</taxon>
        <taxon>Mucoromycotina</taxon>
        <taxon>Mucoromycetes</taxon>
        <taxon>Mucorales</taxon>
        <taxon>Mucorineae</taxon>
        <taxon>Mucoraceae</taxon>
        <taxon>Mucor</taxon>
    </lineage>
</organism>
<evidence type="ECO:0000259" key="4">
    <source>
        <dbReference type="Pfam" id="PF03330"/>
    </source>
</evidence>
<feature type="region of interest" description="Disordered" evidence="2">
    <location>
        <begin position="46"/>
        <end position="113"/>
    </location>
</feature>
<evidence type="ECO:0000256" key="3">
    <source>
        <dbReference type="SAM" id="SignalP"/>
    </source>
</evidence>
<feature type="chain" id="PRO_5004497180" description="RlpA-like protein double-psi beta-barrel domain-containing protein" evidence="3">
    <location>
        <begin position="20"/>
        <end position="425"/>
    </location>
</feature>
<protein>
    <recommendedName>
        <fullName evidence="4">RlpA-like protein double-psi beta-barrel domain-containing protein</fullName>
    </recommendedName>
</protein>
<dbReference type="InterPro" id="IPR051477">
    <property type="entry name" value="Expansin_CellWall"/>
</dbReference>
<dbReference type="PANTHER" id="PTHR31836">
    <property type="match status" value="1"/>
</dbReference>
<feature type="compositionally biased region" description="Low complexity" evidence="2">
    <location>
        <begin position="149"/>
        <end position="192"/>
    </location>
</feature>
<feature type="domain" description="RlpA-like protein double-psi beta-barrel" evidence="4">
    <location>
        <begin position="369"/>
        <end position="421"/>
    </location>
</feature>
<dbReference type="Gene3D" id="2.40.40.10">
    <property type="entry name" value="RlpA-like domain"/>
    <property type="match status" value="1"/>
</dbReference>
<dbReference type="eggNOG" id="ENOG502RAUU">
    <property type="taxonomic scope" value="Eukaryota"/>
</dbReference>
<feature type="signal peptide" evidence="3">
    <location>
        <begin position="1"/>
        <end position="19"/>
    </location>
</feature>
<dbReference type="AlphaFoldDB" id="S2IZX6"/>
<dbReference type="VEuPathDB" id="FungiDB:HMPREF1544_10421"/>
<dbReference type="STRING" id="1220926.S2IZX6"/>
<evidence type="ECO:0000256" key="1">
    <source>
        <dbReference type="ARBA" id="ARBA00022729"/>
    </source>
</evidence>
<sequence length="425" mass="46856">MKGVLASICALALLSVTNATFPNDLFFHHHPDLVLNKNQIVNKNSLAQDNSRGGRGHYRPSYPPPSRNAYHGNPGRNAYRHGGGAPPSRANYNHHGNRNRYEPRSVPPVQKLSYNKDGSIKWANKIAASYDQQQGQAEPQEDYGKYYDQDQQQQESSNQPQSQYNDYYGGNDGQYGNNNNGYYGGSSNQQQNDYYGPNNQQQNDYYGPSRPYSSGNQGNNYYQDDQQQSPNPYYGQDNGYYSDDQNGYYDDGYSNNDDHGNGNYGGNNNNNNNNNNYGYGDNSNNDDQNQNGNNNQDTATHSKKNVTAGFAGGIRLAGALPDDGYNRGQGTFYDLETRVGSCGKQNKNSELVAAVNSEQMGDNGRNNPNCGKDIEVVGPSGKTIQVTVVDNCKTCKSGGLDLSPAAFEEIGDFSHGSVPIKWKFV</sequence>
<keyword evidence="6" id="KW-1185">Reference proteome</keyword>
<proteinExistence type="predicted"/>
<name>S2IZX6_MUCC1</name>
<dbReference type="Pfam" id="PF03330">
    <property type="entry name" value="DPBB_1"/>
    <property type="match status" value="1"/>
</dbReference>
<feature type="compositionally biased region" description="Low complexity" evidence="2">
    <location>
        <begin position="266"/>
        <end position="297"/>
    </location>
</feature>